<evidence type="ECO:0000256" key="2">
    <source>
        <dbReference type="ARBA" id="ARBA00007254"/>
    </source>
</evidence>
<gene>
    <name evidence="10 11" type="primary">mscL</name>
    <name evidence="11" type="ORF">NWE73_01780</name>
</gene>
<dbReference type="NCBIfam" id="NF001843">
    <property type="entry name" value="PRK00567.1-4"/>
    <property type="match status" value="1"/>
</dbReference>
<comment type="subunit">
    <text evidence="10">Homopentamer.</text>
</comment>
<dbReference type="HAMAP" id="MF_00115">
    <property type="entry name" value="MscL"/>
    <property type="match status" value="1"/>
</dbReference>
<evidence type="ECO:0000256" key="8">
    <source>
        <dbReference type="ARBA" id="ARBA00023136"/>
    </source>
</evidence>
<keyword evidence="9 10" id="KW-0407">Ion channel</keyword>
<keyword evidence="4 10" id="KW-1003">Cell membrane</keyword>
<comment type="similarity">
    <text evidence="2 10">Belongs to the MscL family.</text>
</comment>
<evidence type="ECO:0000256" key="7">
    <source>
        <dbReference type="ARBA" id="ARBA00023065"/>
    </source>
</evidence>
<dbReference type="InterPro" id="IPR036019">
    <property type="entry name" value="MscL_channel"/>
</dbReference>
<keyword evidence="7 10" id="KW-0406">Ion transport</keyword>
<keyword evidence="8 10" id="KW-0472">Membrane</keyword>
<dbReference type="EMBL" id="JANRMI010000001">
    <property type="protein sequence ID" value="MDG0815074.1"/>
    <property type="molecule type" value="Genomic_DNA"/>
</dbReference>
<protein>
    <recommendedName>
        <fullName evidence="10">Large-conductance mechanosensitive channel</fullName>
    </recommendedName>
</protein>
<feature type="transmembrane region" description="Helical" evidence="10">
    <location>
        <begin position="12"/>
        <end position="35"/>
    </location>
</feature>
<dbReference type="RefSeq" id="WP_277576551.1">
    <property type="nucleotide sequence ID" value="NZ_JANRMI010000001.1"/>
</dbReference>
<dbReference type="InterPro" id="IPR037673">
    <property type="entry name" value="MSC/AndL"/>
</dbReference>
<dbReference type="PROSITE" id="PS01327">
    <property type="entry name" value="MSCL"/>
    <property type="match status" value="1"/>
</dbReference>
<proteinExistence type="inferred from homology"/>
<dbReference type="PRINTS" id="PR01264">
    <property type="entry name" value="MECHCHANNEL"/>
</dbReference>
<evidence type="ECO:0000256" key="9">
    <source>
        <dbReference type="ARBA" id="ARBA00023303"/>
    </source>
</evidence>
<dbReference type="InterPro" id="IPR001185">
    <property type="entry name" value="MS_channel"/>
</dbReference>
<name>A0ABT6DGN2_9BACT</name>
<reference evidence="11" key="1">
    <citation type="submission" date="2022-08" db="EMBL/GenBank/DDBJ databases">
        <title>Novel Bdellovibrio Species Isolated from Svalbard: Designation Bdellovibrio svalbardensis.</title>
        <authorList>
            <person name="Mitchell R.J."/>
            <person name="Choi S.Y."/>
        </authorList>
    </citation>
    <scope>NUCLEOTIDE SEQUENCE</scope>
    <source>
        <strain evidence="11">PAP01</strain>
    </source>
</reference>
<evidence type="ECO:0000256" key="4">
    <source>
        <dbReference type="ARBA" id="ARBA00022475"/>
    </source>
</evidence>
<evidence type="ECO:0000256" key="6">
    <source>
        <dbReference type="ARBA" id="ARBA00022989"/>
    </source>
</evidence>
<evidence type="ECO:0000256" key="3">
    <source>
        <dbReference type="ARBA" id="ARBA00022448"/>
    </source>
</evidence>
<evidence type="ECO:0000313" key="11">
    <source>
        <dbReference type="EMBL" id="MDG0815074.1"/>
    </source>
</evidence>
<dbReference type="Pfam" id="PF01741">
    <property type="entry name" value="MscL"/>
    <property type="match status" value="1"/>
</dbReference>
<keyword evidence="12" id="KW-1185">Reference proteome</keyword>
<keyword evidence="6 10" id="KW-1133">Transmembrane helix</keyword>
<evidence type="ECO:0000256" key="10">
    <source>
        <dbReference type="HAMAP-Rule" id="MF_00115"/>
    </source>
</evidence>
<dbReference type="NCBIfam" id="TIGR00220">
    <property type="entry name" value="mscL"/>
    <property type="match status" value="1"/>
</dbReference>
<keyword evidence="5 10" id="KW-0812">Transmembrane</keyword>
<evidence type="ECO:0000313" key="12">
    <source>
        <dbReference type="Proteomes" id="UP001152321"/>
    </source>
</evidence>
<comment type="caution">
    <text evidence="11">The sequence shown here is derived from an EMBL/GenBank/DDBJ whole genome shotgun (WGS) entry which is preliminary data.</text>
</comment>
<feature type="transmembrane region" description="Helical" evidence="10">
    <location>
        <begin position="80"/>
        <end position="101"/>
    </location>
</feature>
<sequence length="158" mass="17100">MLKEFKTFIMRGNVLDLAVGIIIGAAFTKIVTSFVGDVLMPVISLAMGKVDFSNMFVAFNGGTYATLEAAKKEGVATLNYGLFINAVIDFLIVAFAIFMLIKAINRLQKKEEAKAPDTKECPECLSAIPLKARKCSHCGSLQTSTMYSDKASAPSRSM</sequence>
<comment type="subcellular location">
    <subcellularLocation>
        <location evidence="1 10">Cell membrane</location>
        <topology evidence="1 10">Multi-pass membrane protein</topology>
    </subcellularLocation>
</comment>
<dbReference type="SUPFAM" id="SSF81330">
    <property type="entry name" value="Gated mechanosensitive channel"/>
    <property type="match status" value="1"/>
</dbReference>
<dbReference type="PANTHER" id="PTHR30266">
    <property type="entry name" value="MECHANOSENSITIVE CHANNEL MSCL"/>
    <property type="match status" value="1"/>
</dbReference>
<comment type="function">
    <text evidence="10">Channel that opens in response to stretch forces in the membrane lipid bilayer. May participate in the regulation of osmotic pressure changes within the cell.</text>
</comment>
<dbReference type="InterPro" id="IPR019823">
    <property type="entry name" value="Mechanosensitive_channel_CS"/>
</dbReference>
<organism evidence="11 12">
    <name type="scientific">Bdellovibrio svalbardensis</name>
    <dbReference type="NCBI Taxonomy" id="2972972"/>
    <lineage>
        <taxon>Bacteria</taxon>
        <taxon>Pseudomonadati</taxon>
        <taxon>Bdellovibrionota</taxon>
        <taxon>Bdellovibrionia</taxon>
        <taxon>Bdellovibrionales</taxon>
        <taxon>Pseudobdellovibrionaceae</taxon>
        <taxon>Bdellovibrio</taxon>
    </lineage>
</organism>
<keyword evidence="3 10" id="KW-0813">Transport</keyword>
<evidence type="ECO:0000256" key="1">
    <source>
        <dbReference type="ARBA" id="ARBA00004651"/>
    </source>
</evidence>
<accession>A0ABT6DGN2</accession>
<dbReference type="NCBIfam" id="NF010557">
    <property type="entry name" value="PRK13952.1"/>
    <property type="match status" value="1"/>
</dbReference>
<evidence type="ECO:0000256" key="5">
    <source>
        <dbReference type="ARBA" id="ARBA00022692"/>
    </source>
</evidence>
<dbReference type="PANTHER" id="PTHR30266:SF2">
    <property type="entry name" value="LARGE-CONDUCTANCE MECHANOSENSITIVE CHANNEL"/>
    <property type="match status" value="1"/>
</dbReference>
<dbReference type="Gene3D" id="1.10.1200.120">
    <property type="entry name" value="Large-conductance mechanosensitive channel, MscL, domain 1"/>
    <property type="match status" value="1"/>
</dbReference>
<dbReference type="Proteomes" id="UP001152321">
    <property type="component" value="Unassembled WGS sequence"/>
</dbReference>